<sequence length="134" mass="14653">MQIWREPQRIVARDLMKPPVTNPGHLFQQIGIEINHPIAPAVGGFRFAGMQLIGIHGDNGVNGGNVLRAAIAKAFGAGFNRADTEGFVGMRLESVTRDMRMIQLNPRHLRQMAKAGAVFLIAKLFGYALHVVSP</sequence>
<protein>
    <submittedName>
        <fullName evidence="2">Uncharacterized protein</fullName>
    </submittedName>
</protein>
<evidence type="ECO:0000313" key="2">
    <source>
        <dbReference type="EMBL" id="SQB25821.1"/>
    </source>
</evidence>
<reference evidence="2 3" key="1">
    <citation type="submission" date="2018-06" db="EMBL/GenBank/DDBJ databases">
        <authorList>
            <consortium name="Pathogen Informatics"/>
            <person name="Doyle S."/>
        </authorList>
    </citation>
    <scope>NUCLEOTIDE SEQUENCE [LARGE SCALE GENOMIC DNA]</scope>
    <source>
        <strain evidence="2 3">NCTC10786</strain>
    </source>
</reference>
<evidence type="ECO:0000256" key="1">
    <source>
        <dbReference type="SAM" id="Phobius"/>
    </source>
</evidence>
<keyword evidence="1" id="KW-1133">Transmembrane helix</keyword>
<dbReference type="Proteomes" id="UP000251584">
    <property type="component" value="Unassembled WGS sequence"/>
</dbReference>
<dbReference type="AlphaFoldDB" id="A0A2X2VJL3"/>
<accession>A0A2X2VJL3</accession>
<evidence type="ECO:0000313" key="3">
    <source>
        <dbReference type="Proteomes" id="UP000251584"/>
    </source>
</evidence>
<organism evidence="2 3">
    <name type="scientific">Citrobacter koseri</name>
    <name type="common">Citrobacter diversus</name>
    <dbReference type="NCBI Taxonomy" id="545"/>
    <lineage>
        <taxon>Bacteria</taxon>
        <taxon>Pseudomonadati</taxon>
        <taxon>Pseudomonadota</taxon>
        <taxon>Gammaproteobacteria</taxon>
        <taxon>Enterobacterales</taxon>
        <taxon>Enterobacteriaceae</taxon>
        <taxon>Citrobacter</taxon>
    </lineage>
</organism>
<proteinExistence type="predicted"/>
<feature type="transmembrane region" description="Helical" evidence="1">
    <location>
        <begin position="115"/>
        <end position="133"/>
    </location>
</feature>
<dbReference type="EMBL" id="UAVY01000002">
    <property type="protein sequence ID" value="SQB25821.1"/>
    <property type="molecule type" value="Genomic_DNA"/>
</dbReference>
<keyword evidence="1" id="KW-0472">Membrane</keyword>
<gene>
    <name evidence="2" type="ORF">NCTC10786_01511</name>
</gene>
<keyword evidence="1" id="KW-0812">Transmembrane</keyword>
<name>A0A2X2VJL3_CITKO</name>